<dbReference type="InterPro" id="IPR033138">
    <property type="entry name" value="Cu_oxidase_CS"/>
</dbReference>
<dbReference type="InterPro" id="IPR045087">
    <property type="entry name" value="Cu-oxidase_fam"/>
</dbReference>
<feature type="signal peptide" evidence="8">
    <location>
        <begin position="1"/>
        <end position="24"/>
    </location>
</feature>
<keyword evidence="5" id="KW-0186">Copper</keyword>
<dbReference type="CDD" id="cd13899">
    <property type="entry name" value="CuRO_3_Fet3p"/>
    <property type="match status" value="1"/>
</dbReference>
<feature type="domain" description="Plastocyanin-like" evidence="10">
    <location>
        <begin position="365"/>
        <end position="498"/>
    </location>
</feature>
<dbReference type="InterPro" id="IPR011707">
    <property type="entry name" value="Cu-oxidase-like_N"/>
</dbReference>
<dbReference type="PANTHER" id="PTHR11709">
    <property type="entry name" value="MULTI-COPPER OXIDASE"/>
    <property type="match status" value="1"/>
</dbReference>
<proteinExistence type="inferred from homology"/>
<dbReference type="GO" id="GO:0010106">
    <property type="term" value="P:cellular response to iron ion starvation"/>
    <property type="evidence" value="ECO:0007669"/>
    <property type="project" value="TreeGrafter"/>
</dbReference>
<feature type="transmembrane region" description="Helical" evidence="7">
    <location>
        <begin position="561"/>
        <end position="582"/>
    </location>
</feature>
<keyword evidence="7" id="KW-0812">Transmembrane</keyword>
<dbReference type="AlphaFoldDB" id="A0A0D2DRW5"/>
<keyword evidence="7" id="KW-0472">Membrane</keyword>
<dbReference type="OrthoDB" id="2121828at2759"/>
<dbReference type="STRING" id="215243.A0A0D2DRW5"/>
<protein>
    <recommendedName>
        <fullName evidence="14">L-ascorbate oxidase</fullName>
    </recommendedName>
</protein>
<dbReference type="CDD" id="cd13877">
    <property type="entry name" value="CuRO_2_Fet3p_like"/>
    <property type="match status" value="1"/>
</dbReference>
<dbReference type="RefSeq" id="XP_016265949.1">
    <property type="nucleotide sequence ID" value="XM_016404944.1"/>
</dbReference>
<evidence type="ECO:0000256" key="1">
    <source>
        <dbReference type="ARBA" id="ARBA00010609"/>
    </source>
</evidence>
<evidence type="ECO:0000256" key="5">
    <source>
        <dbReference type="ARBA" id="ARBA00023008"/>
    </source>
</evidence>
<dbReference type="EMBL" id="KN847334">
    <property type="protein sequence ID" value="KIW45733.1"/>
    <property type="molecule type" value="Genomic_DNA"/>
</dbReference>
<dbReference type="CDD" id="cd13851">
    <property type="entry name" value="CuRO_1_Fet3p"/>
    <property type="match status" value="1"/>
</dbReference>
<sequence>MQLAACLCPLLLLFLSRFIQSVAADTVFYRFNVTWARANPDGAFSRPAVGVNGQWPPPKIEANFGDEIAITVLNLLGNQSTSLHFHGLFMNGTTHMDGPAQVSQCSIPPGSSFTYRFKAEQAGTFWYHSHVKGQYADGFRGPLIIHDPQNPFRGDFDEEILLSVSDWYHQEMAVLLPKYKHGNGMMSKEPVPDANLLNDTQNLQVTVTPDKTYLVRIINMGAFAGQYFWIEDHTLTIIELDGSYTQPTTAEMIYLSSGQRCSFLLTTKSEVGRNYPFMASMDRSLFMMAGHVNANATGWLVYDSSQPLSSPSQVDEYNPIDDMTISPYDQTPLLRKPDQSIRLNINMKHANGASYYFFNDIAYSSPEVPTLYTALTSGESAAHFATYGMPCNPWVLQRNQVIEVILYNRHMTNHPVHIHGHHFQAIWRSEPGGGDFPSSTMTDDDFRQIPVTRDTIVVPNGGSVVIRFRADNPGVWLLHCHMEWHAETGLAATFIEAPLDLQQQQQLRHITADQLTLCTAAGIELPHDSDNATLEQTGNPAAVASESTTDRQRALSYTPGLFVLILSGLFFVFTGVVALFWLRGCWRPHAFQYRRLKEGVELASPEETSHEPRTTPKSRRMSLMVDP</sequence>
<dbReference type="Gene3D" id="2.60.40.420">
    <property type="entry name" value="Cupredoxins - blue copper proteins"/>
    <property type="match status" value="3"/>
</dbReference>
<keyword evidence="2" id="KW-0479">Metal-binding</keyword>
<feature type="domain" description="Plastocyanin-like" evidence="9">
    <location>
        <begin position="159"/>
        <end position="304"/>
    </location>
</feature>
<evidence type="ECO:0000313" key="13">
    <source>
        <dbReference type="Proteomes" id="UP000053342"/>
    </source>
</evidence>
<dbReference type="HOGENOM" id="CLU_006504_7_3_1"/>
<accession>A0A0D2DRW5</accession>
<dbReference type="InterPro" id="IPR008972">
    <property type="entry name" value="Cupredoxin"/>
</dbReference>
<dbReference type="Pfam" id="PF07732">
    <property type="entry name" value="Cu-oxidase_3"/>
    <property type="match status" value="1"/>
</dbReference>
<dbReference type="PROSITE" id="PS00079">
    <property type="entry name" value="MULTICOPPER_OXIDASE1"/>
    <property type="match status" value="1"/>
</dbReference>
<dbReference type="GO" id="GO:0033573">
    <property type="term" value="C:high-affinity iron permease complex"/>
    <property type="evidence" value="ECO:0007669"/>
    <property type="project" value="TreeGrafter"/>
</dbReference>
<dbReference type="InterPro" id="IPR044130">
    <property type="entry name" value="CuRO_2_Fet3-like"/>
</dbReference>
<evidence type="ECO:0000256" key="4">
    <source>
        <dbReference type="ARBA" id="ARBA00023002"/>
    </source>
</evidence>
<comment type="similarity">
    <text evidence="1">Belongs to the multicopper oxidase family.</text>
</comment>
<dbReference type="GO" id="GO:0004322">
    <property type="term" value="F:ferroxidase activity"/>
    <property type="evidence" value="ECO:0007669"/>
    <property type="project" value="TreeGrafter"/>
</dbReference>
<dbReference type="VEuPathDB" id="FungiDB:PV06_04096"/>
<evidence type="ECO:0000259" key="10">
    <source>
        <dbReference type="Pfam" id="PF07731"/>
    </source>
</evidence>
<gene>
    <name evidence="12" type="ORF">PV06_04096</name>
</gene>
<evidence type="ECO:0000259" key="9">
    <source>
        <dbReference type="Pfam" id="PF00394"/>
    </source>
</evidence>
<feature type="domain" description="Plastocyanin-like" evidence="11">
    <location>
        <begin position="33"/>
        <end position="149"/>
    </location>
</feature>
<evidence type="ECO:0000256" key="8">
    <source>
        <dbReference type="SAM" id="SignalP"/>
    </source>
</evidence>
<organism evidence="12 13">
    <name type="scientific">Exophiala oligosperma</name>
    <dbReference type="NCBI Taxonomy" id="215243"/>
    <lineage>
        <taxon>Eukaryota</taxon>
        <taxon>Fungi</taxon>
        <taxon>Dikarya</taxon>
        <taxon>Ascomycota</taxon>
        <taxon>Pezizomycotina</taxon>
        <taxon>Eurotiomycetes</taxon>
        <taxon>Chaetothyriomycetidae</taxon>
        <taxon>Chaetothyriales</taxon>
        <taxon>Herpotrichiellaceae</taxon>
        <taxon>Exophiala</taxon>
    </lineage>
</organism>
<dbReference type="GO" id="GO:0005507">
    <property type="term" value="F:copper ion binding"/>
    <property type="evidence" value="ECO:0007669"/>
    <property type="project" value="InterPro"/>
</dbReference>
<dbReference type="Proteomes" id="UP000053342">
    <property type="component" value="Unassembled WGS sequence"/>
</dbReference>
<evidence type="ECO:0000259" key="11">
    <source>
        <dbReference type="Pfam" id="PF07732"/>
    </source>
</evidence>
<reference evidence="12 13" key="1">
    <citation type="submission" date="2015-01" db="EMBL/GenBank/DDBJ databases">
        <title>The Genome Sequence of Exophiala oligosperma CBS72588.</title>
        <authorList>
            <consortium name="The Broad Institute Genomics Platform"/>
            <person name="Cuomo C."/>
            <person name="de Hoog S."/>
            <person name="Gorbushina A."/>
            <person name="Stielow B."/>
            <person name="Teixiera M."/>
            <person name="Abouelleil A."/>
            <person name="Chapman S.B."/>
            <person name="Priest M."/>
            <person name="Young S.K."/>
            <person name="Wortman J."/>
            <person name="Nusbaum C."/>
            <person name="Birren B."/>
        </authorList>
    </citation>
    <scope>NUCLEOTIDE SEQUENCE [LARGE SCALE GENOMIC DNA]</scope>
    <source>
        <strain evidence="12 13">CBS 72588</strain>
    </source>
</reference>
<dbReference type="InterPro" id="IPR002355">
    <property type="entry name" value="Cu_oxidase_Cu_BS"/>
</dbReference>
<keyword evidence="4" id="KW-0560">Oxidoreductase</keyword>
<evidence type="ECO:0000256" key="2">
    <source>
        <dbReference type="ARBA" id="ARBA00022723"/>
    </source>
</evidence>
<dbReference type="PANTHER" id="PTHR11709:SF361">
    <property type="entry name" value="IRON TRANSPORT MULTICOPPER OXIDASE FET3"/>
    <property type="match status" value="1"/>
</dbReference>
<dbReference type="InterPro" id="IPR001117">
    <property type="entry name" value="Cu-oxidase_2nd"/>
</dbReference>
<evidence type="ECO:0000313" key="12">
    <source>
        <dbReference type="EMBL" id="KIW45733.1"/>
    </source>
</evidence>
<dbReference type="InterPro" id="IPR011706">
    <property type="entry name" value="Cu-oxidase_C"/>
</dbReference>
<feature type="region of interest" description="Disordered" evidence="6">
    <location>
        <begin position="602"/>
        <end position="627"/>
    </location>
</feature>
<name>A0A0D2DRW5_9EURO</name>
<evidence type="ECO:0000256" key="3">
    <source>
        <dbReference type="ARBA" id="ARBA00022729"/>
    </source>
</evidence>
<keyword evidence="3 8" id="KW-0732">Signal</keyword>
<dbReference type="Pfam" id="PF00394">
    <property type="entry name" value="Cu-oxidase"/>
    <property type="match status" value="1"/>
</dbReference>
<dbReference type="Pfam" id="PF07731">
    <property type="entry name" value="Cu-oxidase_2"/>
    <property type="match status" value="1"/>
</dbReference>
<dbReference type="GO" id="GO:0033215">
    <property type="term" value="P:reductive iron assimilation"/>
    <property type="evidence" value="ECO:0007669"/>
    <property type="project" value="TreeGrafter"/>
</dbReference>
<dbReference type="SUPFAM" id="SSF49503">
    <property type="entry name" value="Cupredoxins"/>
    <property type="match status" value="3"/>
</dbReference>
<dbReference type="GeneID" id="27356170"/>
<keyword evidence="13" id="KW-1185">Reference proteome</keyword>
<evidence type="ECO:0000256" key="7">
    <source>
        <dbReference type="SAM" id="Phobius"/>
    </source>
</evidence>
<keyword evidence="7" id="KW-1133">Transmembrane helix</keyword>
<dbReference type="PROSITE" id="PS00080">
    <property type="entry name" value="MULTICOPPER_OXIDASE2"/>
    <property type="match status" value="1"/>
</dbReference>
<evidence type="ECO:0000256" key="6">
    <source>
        <dbReference type="SAM" id="MobiDB-lite"/>
    </source>
</evidence>
<feature type="chain" id="PRO_5002240659" description="L-ascorbate oxidase" evidence="8">
    <location>
        <begin position="25"/>
        <end position="627"/>
    </location>
</feature>
<evidence type="ECO:0008006" key="14">
    <source>
        <dbReference type="Google" id="ProtNLM"/>
    </source>
</evidence>